<dbReference type="EMBL" id="HBUE01244023">
    <property type="protein sequence ID" value="CAG6551052.1"/>
    <property type="molecule type" value="Transcribed_RNA"/>
</dbReference>
<protein>
    <submittedName>
        <fullName evidence="1">(northern house mosquito) hypothetical protein</fullName>
    </submittedName>
</protein>
<evidence type="ECO:0000313" key="1">
    <source>
        <dbReference type="EMBL" id="CAG6551052.1"/>
    </source>
</evidence>
<name>A0A8D8IFL0_CULPI</name>
<reference evidence="1" key="1">
    <citation type="submission" date="2021-05" db="EMBL/GenBank/DDBJ databases">
        <authorList>
            <person name="Alioto T."/>
            <person name="Alioto T."/>
            <person name="Gomez Garrido J."/>
        </authorList>
    </citation>
    <scope>NUCLEOTIDE SEQUENCE</scope>
</reference>
<dbReference type="AlphaFoldDB" id="A0A8D8IFL0"/>
<dbReference type="EMBL" id="HBUE01351124">
    <property type="protein sequence ID" value="CAG6603346.1"/>
    <property type="molecule type" value="Transcribed_RNA"/>
</dbReference>
<sequence length="150" mass="17981">MWRRSRSRLRRRKVRINRRVTRTKCWSFRTKKSTTRFDGTIRWATMRLRNYRKRMSPGKIQTLQSSILIWKVSTSVNRTPVPAFTRPTTRSLFWTVLLRSSTFRRCRTSVAQAVITNSTTLSSTTKFRTLQMNPRPSRRLKKSFLRNLQP</sequence>
<accession>A0A8D8IFL0</accession>
<proteinExistence type="predicted"/>
<organism evidence="1">
    <name type="scientific">Culex pipiens</name>
    <name type="common">House mosquito</name>
    <dbReference type="NCBI Taxonomy" id="7175"/>
    <lineage>
        <taxon>Eukaryota</taxon>
        <taxon>Metazoa</taxon>
        <taxon>Ecdysozoa</taxon>
        <taxon>Arthropoda</taxon>
        <taxon>Hexapoda</taxon>
        <taxon>Insecta</taxon>
        <taxon>Pterygota</taxon>
        <taxon>Neoptera</taxon>
        <taxon>Endopterygota</taxon>
        <taxon>Diptera</taxon>
        <taxon>Nematocera</taxon>
        <taxon>Culicoidea</taxon>
        <taxon>Culicidae</taxon>
        <taxon>Culicinae</taxon>
        <taxon>Culicini</taxon>
        <taxon>Culex</taxon>
        <taxon>Culex</taxon>
    </lineage>
</organism>